<dbReference type="Proteomes" id="UP000678499">
    <property type="component" value="Unassembled WGS sequence"/>
</dbReference>
<reference evidence="1" key="1">
    <citation type="submission" date="2020-11" db="EMBL/GenBank/DDBJ databases">
        <authorList>
            <person name="Tran Van P."/>
        </authorList>
    </citation>
    <scope>NUCLEOTIDE SEQUENCE</scope>
</reference>
<dbReference type="EMBL" id="CAJPEX010000005">
    <property type="protein sequence ID" value="CAG0912279.1"/>
    <property type="molecule type" value="Genomic_DNA"/>
</dbReference>
<dbReference type="EMBL" id="OA882042">
    <property type="protein sequence ID" value="CAD7272127.1"/>
    <property type="molecule type" value="Genomic_DNA"/>
</dbReference>
<evidence type="ECO:0000313" key="2">
    <source>
        <dbReference type="Proteomes" id="UP000678499"/>
    </source>
</evidence>
<protein>
    <submittedName>
        <fullName evidence="1">Uncharacterized protein</fullName>
    </submittedName>
</protein>
<proteinExistence type="predicted"/>
<sequence>MVGVFFLDNGYLEQTRSSGSTRTANPVQTFPGPEGFQLFGRRIWMAVPGHRPAPSAHRERELRSKRFSFMLIGIRGKKAMILGDIELLHNALDDGKLVKMATRKTVADGQSSLTGRLENSVSF</sequence>
<dbReference type="AlphaFoldDB" id="A0A7R9BBS2"/>
<gene>
    <name evidence="1" type="ORF">NMOB1V02_LOCUS76</name>
</gene>
<name>A0A7R9BBS2_9CRUS</name>
<evidence type="ECO:0000313" key="1">
    <source>
        <dbReference type="EMBL" id="CAD7272127.1"/>
    </source>
</evidence>
<accession>A0A7R9BBS2</accession>
<organism evidence="1">
    <name type="scientific">Notodromas monacha</name>
    <dbReference type="NCBI Taxonomy" id="399045"/>
    <lineage>
        <taxon>Eukaryota</taxon>
        <taxon>Metazoa</taxon>
        <taxon>Ecdysozoa</taxon>
        <taxon>Arthropoda</taxon>
        <taxon>Crustacea</taxon>
        <taxon>Oligostraca</taxon>
        <taxon>Ostracoda</taxon>
        <taxon>Podocopa</taxon>
        <taxon>Podocopida</taxon>
        <taxon>Cypridocopina</taxon>
        <taxon>Cypridoidea</taxon>
        <taxon>Cyprididae</taxon>
        <taxon>Notodromas</taxon>
    </lineage>
</organism>
<keyword evidence="2" id="KW-1185">Reference proteome</keyword>